<dbReference type="PRINTS" id="PR01950">
    <property type="entry name" value="LANCSUPER"/>
</dbReference>
<evidence type="ECO:0008006" key="4">
    <source>
        <dbReference type="Google" id="ProtNLM"/>
    </source>
</evidence>
<keyword evidence="1" id="KW-0862">Zinc</keyword>
<dbReference type="Pfam" id="PF05147">
    <property type="entry name" value="LANC_like"/>
    <property type="match status" value="1"/>
</dbReference>
<dbReference type="EMBL" id="JPRH01000001">
    <property type="protein sequence ID" value="KFF14007.1"/>
    <property type="molecule type" value="Genomic_DNA"/>
</dbReference>
<dbReference type="InterPro" id="IPR007822">
    <property type="entry name" value="LANC-like"/>
</dbReference>
<dbReference type="PRINTS" id="PR01955">
    <property type="entry name" value="LANCFRANKIA"/>
</dbReference>
<proteinExistence type="predicted"/>
<dbReference type="SMART" id="SM01260">
    <property type="entry name" value="LANC_like"/>
    <property type="match status" value="1"/>
</dbReference>
<gene>
    <name evidence="2" type="ORF">IW15_00725</name>
</gene>
<dbReference type="SUPFAM" id="SSF158745">
    <property type="entry name" value="LanC-like"/>
    <property type="match status" value="1"/>
</dbReference>
<evidence type="ECO:0000313" key="3">
    <source>
        <dbReference type="Proteomes" id="UP000028705"/>
    </source>
</evidence>
<dbReference type="GO" id="GO:0031179">
    <property type="term" value="P:peptide modification"/>
    <property type="evidence" value="ECO:0007669"/>
    <property type="project" value="InterPro"/>
</dbReference>
<sequence length="379" mass="42924">MNASSLLQTINAIQNHTISNIKKNPDIGVLTGLGGSSIFFEYYSNYISNKPQEIDSEYILNLCIDKINDNYRTSTYCDGICGLIWSLQFLQKNDFISPVDNIDILNDYVREWTYSSINLNNFDFLHGSTGSIYNLIYQSAYNNDPADPLLDRYIQRLNIRYTEIYNYRLLITEQTLDYRTYLGAAHGVASYIYILSLLSVIPRLKKAALELLNKYFEFLLETAMFSENKRSVFPSWLLQTTILEKESSGLSWCLGDLGIGITLLNSSQIINNKEMENMALKILTHSSKRIAPKNTGLTGPSLCHGYFGAYKIFSRVYSVTGEKIFLNAKEHWLNIGLESIKNNMPSDSSILIGQTGIGLALIDAYTNTDHNWGECLLIS</sequence>
<name>A0A086ABE3_9FLAO</name>
<dbReference type="OrthoDB" id="6313827at2"/>
<dbReference type="eggNOG" id="COG4403">
    <property type="taxonomic scope" value="Bacteria"/>
</dbReference>
<evidence type="ECO:0000313" key="2">
    <source>
        <dbReference type="EMBL" id="KFF14007.1"/>
    </source>
</evidence>
<dbReference type="STRING" id="445961.IW15_00725"/>
<keyword evidence="3" id="KW-1185">Reference proteome</keyword>
<dbReference type="RefSeq" id="WP_034708471.1">
    <property type="nucleotide sequence ID" value="NZ_JAODPJ010000002.1"/>
</dbReference>
<protein>
    <recommendedName>
        <fullName evidence="4">Lantibiotic biosynthesis protein</fullName>
    </recommendedName>
</protein>
<dbReference type="GO" id="GO:0046872">
    <property type="term" value="F:metal ion binding"/>
    <property type="evidence" value="ECO:0007669"/>
    <property type="project" value="UniProtKB-KW"/>
</dbReference>
<evidence type="ECO:0000256" key="1">
    <source>
        <dbReference type="PIRSR" id="PIRSR607822-1"/>
    </source>
</evidence>
<dbReference type="AlphaFoldDB" id="A0A086ABE3"/>
<feature type="binding site" evidence="1">
    <location>
        <position position="253"/>
    </location>
    <ligand>
        <name>Zn(2+)</name>
        <dbReference type="ChEBI" id="CHEBI:29105"/>
    </ligand>
</feature>
<accession>A0A086ABE3</accession>
<keyword evidence="1" id="KW-0479">Metal-binding</keyword>
<feature type="binding site" evidence="1">
    <location>
        <position position="303"/>
    </location>
    <ligand>
        <name>Zn(2+)</name>
        <dbReference type="ChEBI" id="CHEBI:29105"/>
    </ligand>
</feature>
<organism evidence="2 3">
    <name type="scientific">Chryseobacterium soli</name>
    <dbReference type="NCBI Taxonomy" id="445961"/>
    <lineage>
        <taxon>Bacteria</taxon>
        <taxon>Pseudomonadati</taxon>
        <taxon>Bacteroidota</taxon>
        <taxon>Flavobacteriia</taxon>
        <taxon>Flavobacteriales</taxon>
        <taxon>Weeksellaceae</taxon>
        <taxon>Chryseobacterium group</taxon>
        <taxon>Chryseobacterium</taxon>
    </lineage>
</organism>
<comment type="caution">
    <text evidence="2">The sequence shown here is derived from an EMBL/GenBank/DDBJ whole genome shotgun (WGS) entry which is preliminary data.</text>
</comment>
<dbReference type="Gene3D" id="1.50.10.20">
    <property type="match status" value="1"/>
</dbReference>
<reference evidence="2 3" key="1">
    <citation type="submission" date="2014-07" db="EMBL/GenBank/DDBJ databases">
        <title>Genome of Chryseobacterium soli DSM 19298.</title>
        <authorList>
            <person name="Stropko S.J."/>
            <person name="Pipes S.E."/>
            <person name="Newman J."/>
        </authorList>
    </citation>
    <scope>NUCLEOTIDE SEQUENCE [LARGE SCALE GENOMIC DNA]</scope>
    <source>
        <strain evidence="2 3">DSM 19298</strain>
    </source>
</reference>
<feature type="binding site" evidence="1">
    <location>
        <position position="304"/>
    </location>
    <ligand>
        <name>Zn(2+)</name>
        <dbReference type="ChEBI" id="CHEBI:29105"/>
    </ligand>
</feature>
<dbReference type="Proteomes" id="UP000028705">
    <property type="component" value="Unassembled WGS sequence"/>
</dbReference>